<dbReference type="EMBL" id="JAUEPH010000003">
    <property type="protein sequence ID" value="MDN3204071.1"/>
    <property type="molecule type" value="Genomic_DNA"/>
</dbReference>
<protein>
    <submittedName>
        <fullName evidence="2">Serine hydrolase domain-containing protein</fullName>
        <ecNumber evidence="2">3.1.1.103</ecNumber>
    </submittedName>
</protein>
<dbReference type="Pfam" id="PF00144">
    <property type="entry name" value="Beta-lactamase"/>
    <property type="match status" value="1"/>
</dbReference>
<keyword evidence="2" id="KW-0378">Hydrolase</keyword>
<name>A0ABT7YC76_9BACT</name>
<dbReference type="EC" id="3.1.1.103" evidence="2"/>
<dbReference type="InterPro" id="IPR012338">
    <property type="entry name" value="Beta-lactam/transpept-like"/>
</dbReference>
<dbReference type="PROSITE" id="PS51257">
    <property type="entry name" value="PROKAR_LIPOPROTEIN"/>
    <property type="match status" value="1"/>
</dbReference>
<dbReference type="GO" id="GO:0016787">
    <property type="term" value="F:hydrolase activity"/>
    <property type="evidence" value="ECO:0007669"/>
    <property type="project" value="UniProtKB-KW"/>
</dbReference>
<gene>
    <name evidence="2" type="ORF">QVH07_07915</name>
</gene>
<keyword evidence="3" id="KW-1185">Reference proteome</keyword>
<evidence type="ECO:0000313" key="3">
    <source>
        <dbReference type="Proteomes" id="UP001171916"/>
    </source>
</evidence>
<evidence type="ECO:0000259" key="1">
    <source>
        <dbReference type="Pfam" id="PF00144"/>
    </source>
</evidence>
<dbReference type="Gene3D" id="3.40.710.10">
    <property type="entry name" value="DD-peptidase/beta-lactamase superfamily"/>
    <property type="match status" value="1"/>
</dbReference>
<reference evidence="2" key="1">
    <citation type="submission" date="2023-06" db="EMBL/GenBank/DDBJ databases">
        <title>Robiginitalea aurantiacus sp. nov. and Algoriphagus sediminis sp. nov., isolated from coastal sediment.</title>
        <authorList>
            <person name="Zhou Z.Y."/>
            <person name="An J."/>
            <person name="Jia Y.W."/>
            <person name="Du Z.J."/>
        </authorList>
    </citation>
    <scope>NUCLEOTIDE SEQUENCE</scope>
    <source>
        <strain evidence="2">C2-7</strain>
    </source>
</reference>
<dbReference type="InterPro" id="IPR001466">
    <property type="entry name" value="Beta-lactam-related"/>
</dbReference>
<dbReference type="SUPFAM" id="SSF56601">
    <property type="entry name" value="beta-lactamase/transpeptidase-like"/>
    <property type="match status" value="1"/>
</dbReference>
<dbReference type="Proteomes" id="UP001171916">
    <property type="component" value="Unassembled WGS sequence"/>
</dbReference>
<accession>A0ABT7YC76</accession>
<sequence length="386" mass="43581">MKNQNLIYIWSLSILFSIGFSSCTRSIQEPERISSLIRIDSLLQTKADADLFHGSVFIQDPAGNQFQKAYGIARRDWNIPNETTTVFDIASVNKSLISGLIMIAEEEGKLKTTDRLVDLLESFELKYSGNYSSDITLHHMMSHSSGLPDYDAVGEELSADEFRKFKRLHFTNGEYVDFISNLPVRGQPNESVYYSNFPYHLLAILLEESYSLPFEQILEEKLTGPLGMTQTYASSSNQVSIQNLAVGYSYDEDRKQWLANNFIDLTLGRRIFSTARDIGIWAQEMSEGKVLSQESLEKMKSNHLSDITQDLGYGYGWVTFGKGDNYGMGDLGIDEPYIIHGGSTEGFRAMAININEGDYIISFLTNSGWRTNEMELAKNIVNNLID</sequence>
<dbReference type="InterPro" id="IPR050491">
    <property type="entry name" value="AmpC-like"/>
</dbReference>
<comment type="caution">
    <text evidence="2">The sequence shown here is derived from an EMBL/GenBank/DDBJ whole genome shotgun (WGS) entry which is preliminary data.</text>
</comment>
<organism evidence="2 3">
    <name type="scientific">Algoriphagus sediminis</name>
    <dbReference type="NCBI Taxonomy" id="3057113"/>
    <lineage>
        <taxon>Bacteria</taxon>
        <taxon>Pseudomonadati</taxon>
        <taxon>Bacteroidota</taxon>
        <taxon>Cytophagia</taxon>
        <taxon>Cytophagales</taxon>
        <taxon>Cyclobacteriaceae</taxon>
        <taxon>Algoriphagus</taxon>
    </lineage>
</organism>
<feature type="domain" description="Beta-lactamase-related" evidence="1">
    <location>
        <begin position="65"/>
        <end position="368"/>
    </location>
</feature>
<proteinExistence type="predicted"/>
<dbReference type="PANTHER" id="PTHR46825">
    <property type="entry name" value="D-ALANYL-D-ALANINE-CARBOXYPEPTIDASE/ENDOPEPTIDASE AMPH"/>
    <property type="match status" value="1"/>
</dbReference>
<dbReference type="RefSeq" id="WP_289999625.1">
    <property type="nucleotide sequence ID" value="NZ_JAUEPH010000003.1"/>
</dbReference>
<evidence type="ECO:0000313" key="2">
    <source>
        <dbReference type="EMBL" id="MDN3204071.1"/>
    </source>
</evidence>
<dbReference type="PANTHER" id="PTHR46825:SF9">
    <property type="entry name" value="BETA-LACTAMASE-RELATED DOMAIN-CONTAINING PROTEIN"/>
    <property type="match status" value="1"/>
</dbReference>